<keyword evidence="3" id="KW-0862">Zinc</keyword>
<protein>
    <submittedName>
        <fullName evidence="8">Pleckstrin homology domain-containing family F member 2-like</fullName>
    </submittedName>
</protein>
<dbReference type="Pfam" id="PF01363">
    <property type="entry name" value="FYVE"/>
    <property type="match status" value="1"/>
</dbReference>
<keyword evidence="1" id="KW-0479">Metal-binding</keyword>
<accession>A0AAV1GQG3</accession>
<dbReference type="InterPro" id="IPR001849">
    <property type="entry name" value="PH_domain"/>
</dbReference>
<dbReference type="Gene3D" id="3.30.40.10">
    <property type="entry name" value="Zinc/RING finger domain, C3HC4 (zinc finger)"/>
    <property type="match status" value="1"/>
</dbReference>
<keyword evidence="2 4" id="KW-0863">Zinc-finger</keyword>
<dbReference type="GO" id="GO:0008333">
    <property type="term" value="P:endosome to lysosome transport"/>
    <property type="evidence" value="ECO:0007669"/>
    <property type="project" value="TreeGrafter"/>
</dbReference>
<dbReference type="SUPFAM" id="SSF50729">
    <property type="entry name" value="PH domain-like"/>
    <property type="match status" value="1"/>
</dbReference>
<reference evidence="8" key="1">
    <citation type="submission" date="2023-08" db="EMBL/GenBank/DDBJ databases">
        <authorList>
            <person name="Alioto T."/>
            <person name="Alioto T."/>
            <person name="Gomez Garrido J."/>
        </authorList>
    </citation>
    <scope>NUCLEOTIDE SEQUENCE</scope>
</reference>
<dbReference type="InterPro" id="IPR013083">
    <property type="entry name" value="Znf_RING/FYVE/PHD"/>
</dbReference>
<keyword evidence="9" id="KW-1185">Reference proteome</keyword>
<evidence type="ECO:0000259" key="6">
    <source>
        <dbReference type="PROSITE" id="PS50003"/>
    </source>
</evidence>
<feature type="domain" description="PH" evidence="6">
    <location>
        <begin position="34"/>
        <end position="132"/>
    </location>
</feature>
<dbReference type="InterPro" id="IPR051765">
    <property type="entry name" value="PH_domain-containing_F"/>
</dbReference>
<evidence type="ECO:0000256" key="1">
    <source>
        <dbReference type="ARBA" id="ARBA00022723"/>
    </source>
</evidence>
<dbReference type="AlphaFoldDB" id="A0AAV1GQG3"/>
<dbReference type="Gene3D" id="2.30.29.30">
    <property type="entry name" value="Pleckstrin-homology domain (PH domain)/Phosphotyrosine-binding domain (PTB)"/>
    <property type="match status" value="1"/>
</dbReference>
<evidence type="ECO:0000313" key="8">
    <source>
        <dbReference type="EMBL" id="CAJ1075768.1"/>
    </source>
</evidence>
<evidence type="ECO:0000256" key="2">
    <source>
        <dbReference type="ARBA" id="ARBA00022771"/>
    </source>
</evidence>
<dbReference type="GO" id="GO:0007032">
    <property type="term" value="P:endosome organization"/>
    <property type="evidence" value="ECO:0007669"/>
    <property type="project" value="TreeGrafter"/>
</dbReference>
<dbReference type="SUPFAM" id="SSF57903">
    <property type="entry name" value="FYVE/PHD zinc finger"/>
    <property type="match status" value="1"/>
</dbReference>
<dbReference type="PANTHER" id="PTHR46280">
    <property type="entry name" value="PLECKSTRIN HOMOLOGY DOMAIN-CONTAINING FAMILY F MEMBER 2-RELATED"/>
    <property type="match status" value="1"/>
</dbReference>
<dbReference type="InterPro" id="IPR017455">
    <property type="entry name" value="Znf_FYVE-rel"/>
</dbReference>
<dbReference type="PROSITE" id="PS50178">
    <property type="entry name" value="ZF_FYVE"/>
    <property type="match status" value="1"/>
</dbReference>
<dbReference type="PANTHER" id="PTHR46280:SF2">
    <property type="entry name" value="PLECKSTRIN HOMOLOGY DOMAIN-CONTAINING FAMILY F MEMBER 1"/>
    <property type="match status" value="1"/>
</dbReference>
<name>A0AAV1GQG3_XYRNO</name>
<dbReference type="SMART" id="SM00233">
    <property type="entry name" value="PH"/>
    <property type="match status" value="1"/>
</dbReference>
<dbReference type="EMBL" id="OY660879">
    <property type="protein sequence ID" value="CAJ1075768.1"/>
    <property type="molecule type" value="Genomic_DNA"/>
</dbReference>
<evidence type="ECO:0000313" key="9">
    <source>
        <dbReference type="Proteomes" id="UP001178508"/>
    </source>
</evidence>
<feature type="region of interest" description="Disordered" evidence="5">
    <location>
        <begin position="216"/>
        <end position="247"/>
    </location>
</feature>
<gene>
    <name evidence="8" type="ORF">XNOV1_A015553</name>
</gene>
<feature type="compositionally biased region" description="Acidic residues" evidence="5">
    <location>
        <begin position="232"/>
        <end position="241"/>
    </location>
</feature>
<dbReference type="Pfam" id="PF00169">
    <property type="entry name" value="PH"/>
    <property type="match status" value="1"/>
</dbReference>
<dbReference type="GO" id="GO:0035091">
    <property type="term" value="F:phosphatidylinositol binding"/>
    <property type="evidence" value="ECO:0007669"/>
    <property type="project" value="TreeGrafter"/>
</dbReference>
<sequence length="266" mass="30843">MNSQSFEKANRDRIQAVDNSFGTAGRPLYNSGRVLMGEGRLMKQGRRHSKPQPKDFYLFNDILVYGSIILNGRWHKKQKILHLEDIQLEDMEDGLDLVNQWLIRTPRKSFFVSASSLEEKQAWMDHIENCRLSLLRERNLKPNSVFASSWIPDKAACKCMRCLGTFTTTKRRHHCRKCGFVVCKVCSDQRARISNIHPTKKLRVCRLCHVTMEEENPQQRERGDSIGKSSEEEISDQEEGGEITPLPAVSRWGRMSIYDYPRSIRV</sequence>
<dbReference type="GO" id="GO:0005769">
    <property type="term" value="C:early endosome"/>
    <property type="evidence" value="ECO:0007669"/>
    <property type="project" value="TreeGrafter"/>
</dbReference>
<proteinExistence type="predicted"/>
<feature type="domain" description="FYVE-type" evidence="7">
    <location>
        <begin position="153"/>
        <end position="213"/>
    </location>
</feature>
<dbReference type="InterPro" id="IPR000306">
    <property type="entry name" value="Znf_FYVE"/>
</dbReference>
<dbReference type="SMART" id="SM00064">
    <property type="entry name" value="FYVE"/>
    <property type="match status" value="1"/>
</dbReference>
<dbReference type="PROSITE" id="PS50003">
    <property type="entry name" value="PH_DOMAIN"/>
    <property type="match status" value="1"/>
</dbReference>
<evidence type="ECO:0000256" key="5">
    <source>
        <dbReference type="SAM" id="MobiDB-lite"/>
    </source>
</evidence>
<feature type="compositionally biased region" description="Basic and acidic residues" evidence="5">
    <location>
        <begin position="217"/>
        <end position="231"/>
    </location>
</feature>
<dbReference type="InterPro" id="IPR037871">
    <property type="entry name" value="PH_Phafin"/>
</dbReference>
<dbReference type="InterPro" id="IPR011011">
    <property type="entry name" value="Znf_FYVE_PHD"/>
</dbReference>
<evidence type="ECO:0000259" key="7">
    <source>
        <dbReference type="PROSITE" id="PS50178"/>
    </source>
</evidence>
<dbReference type="Proteomes" id="UP001178508">
    <property type="component" value="Chromosome 16"/>
</dbReference>
<organism evidence="8 9">
    <name type="scientific">Xyrichtys novacula</name>
    <name type="common">Pearly razorfish</name>
    <name type="synonym">Hemipteronotus novacula</name>
    <dbReference type="NCBI Taxonomy" id="13765"/>
    <lineage>
        <taxon>Eukaryota</taxon>
        <taxon>Metazoa</taxon>
        <taxon>Chordata</taxon>
        <taxon>Craniata</taxon>
        <taxon>Vertebrata</taxon>
        <taxon>Euteleostomi</taxon>
        <taxon>Actinopterygii</taxon>
        <taxon>Neopterygii</taxon>
        <taxon>Teleostei</taxon>
        <taxon>Neoteleostei</taxon>
        <taxon>Acanthomorphata</taxon>
        <taxon>Eupercaria</taxon>
        <taxon>Labriformes</taxon>
        <taxon>Labridae</taxon>
        <taxon>Xyrichtys</taxon>
    </lineage>
</organism>
<dbReference type="GO" id="GO:0008270">
    <property type="term" value="F:zinc ion binding"/>
    <property type="evidence" value="ECO:0007669"/>
    <property type="project" value="UniProtKB-KW"/>
</dbReference>
<dbReference type="CDD" id="cd01218">
    <property type="entry name" value="PH_Phafin2-like"/>
    <property type="match status" value="1"/>
</dbReference>
<evidence type="ECO:0000256" key="3">
    <source>
        <dbReference type="ARBA" id="ARBA00022833"/>
    </source>
</evidence>
<evidence type="ECO:0000256" key="4">
    <source>
        <dbReference type="PROSITE-ProRule" id="PRU00091"/>
    </source>
</evidence>
<dbReference type="InterPro" id="IPR011993">
    <property type="entry name" value="PH-like_dom_sf"/>
</dbReference>